<dbReference type="AlphaFoldDB" id="A0A8R2B3V3"/>
<keyword evidence="3" id="KW-0722">Serine protease inhibitor</keyword>
<reference evidence="6" key="2">
    <citation type="submission" date="2022-06" db="UniProtKB">
        <authorList>
            <consortium name="EnsemblMetazoa"/>
        </authorList>
    </citation>
    <scope>IDENTIFICATION</scope>
</reference>
<comment type="similarity">
    <text evidence="1 4">Belongs to the serpin family.</text>
</comment>
<evidence type="ECO:0000313" key="7">
    <source>
        <dbReference type="Proteomes" id="UP000007819"/>
    </source>
</evidence>
<evidence type="ECO:0000256" key="3">
    <source>
        <dbReference type="ARBA" id="ARBA00022900"/>
    </source>
</evidence>
<dbReference type="Gene3D" id="2.30.39.10">
    <property type="entry name" value="Alpha-1-antitrypsin, domain 1"/>
    <property type="match status" value="1"/>
</dbReference>
<accession>A0A8R2B3V3</accession>
<evidence type="ECO:0000256" key="2">
    <source>
        <dbReference type="ARBA" id="ARBA00022690"/>
    </source>
</evidence>
<feature type="domain" description="Serpin" evidence="5">
    <location>
        <begin position="27"/>
        <end position="383"/>
    </location>
</feature>
<dbReference type="GO" id="GO:0004867">
    <property type="term" value="F:serine-type endopeptidase inhibitor activity"/>
    <property type="evidence" value="ECO:0007669"/>
    <property type="project" value="UniProtKB-KW"/>
</dbReference>
<dbReference type="PANTHER" id="PTHR11461">
    <property type="entry name" value="SERINE PROTEASE INHIBITOR, SERPIN"/>
    <property type="match status" value="1"/>
</dbReference>
<protein>
    <recommendedName>
        <fullName evidence="5">Serpin domain-containing protein</fullName>
    </recommendedName>
</protein>
<dbReference type="Gene3D" id="3.30.497.10">
    <property type="entry name" value="Antithrombin, subunit I, domain 2"/>
    <property type="match status" value="1"/>
</dbReference>
<keyword evidence="2" id="KW-0646">Protease inhibitor</keyword>
<dbReference type="SMART" id="SM00093">
    <property type="entry name" value="SERPIN"/>
    <property type="match status" value="1"/>
</dbReference>
<evidence type="ECO:0000256" key="1">
    <source>
        <dbReference type="ARBA" id="ARBA00009500"/>
    </source>
</evidence>
<dbReference type="Proteomes" id="UP000007819">
    <property type="component" value="Chromosome A2"/>
</dbReference>
<dbReference type="InterPro" id="IPR042185">
    <property type="entry name" value="Serpin_sf_2"/>
</dbReference>
<sequence length="395" mass="45274">MSDDPTNMALNTNYENALSLANHDFSFSLYKELAKTENGNIFFSPFSIHVIMFMASMGAASKTFDEMINTIHLNETTHSMEGYRTLLEDLLSNNENLKMATGMFVDETFNVKKSFVENSMKYLKSSMEKKNFKDDPEKQRKYLNDWVLSKTNNKIKDLFPKDSITKDTALVLANAVHFQSSWVYKFKDAEDDSFYITPSNKVPVKMMTLVHDLQYYHDSDLKFAALELPYEHYAFKMIILLPDAKDGLKELENNLSKINLNDISNKMSQYHVTVKLPRFKLEQSLQLEDTLSNLGCPTMFTQAANFSNIVEHGDLHVSKVLHKAYVDVNEKGTEAAAATGMAIRMKRSLIMNERKDFVVDHPFVFFISTKSGSVIFVGRMTKIDSMVQYLTKEEL</sequence>
<name>A0A8R2B3V3_ACYPI</name>
<evidence type="ECO:0000313" key="6">
    <source>
        <dbReference type="EnsemblMetazoa" id="XP_008178940.1"/>
    </source>
</evidence>
<dbReference type="PROSITE" id="PS00284">
    <property type="entry name" value="SERPIN"/>
    <property type="match status" value="1"/>
</dbReference>
<reference evidence="7" key="1">
    <citation type="submission" date="2010-06" db="EMBL/GenBank/DDBJ databases">
        <authorList>
            <person name="Jiang H."/>
            <person name="Abraham K."/>
            <person name="Ali S."/>
            <person name="Alsbrooks S.L."/>
            <person name="Anim B.N."/>
            <person name="Anosike U.S."/>
            <person name="Attaway T."/>
            <person name="Bandaranaike D.P."/>
            <person name="Battles P.K."/>
            <person name="Bell S.N."/>
            <person name="Bell A.V."/>
            <person name="Beltran B."/>
            <person name="Bickham C."/>
            <person name="Bustamante Y."/>
            <person name="Caleb T."/>
            <person name="Canada A."/>
            <person name="Cardenas V."/>
            <person name="Carter K."/>
            <person name="Chacko J."/>
            <person name="Chandrabose M.N."/>
            <person name="Chavez D."/>
            <person name="Chavez A."/>
            <person name="Chen L."/>
            <person name="Chu H.-S."/>
            <person name="Claassen K.J."/>
            <person name="Cockrell R."/>
            <person name="Collins M."/>
            <person name="Cooper J.A."/>
            <person name="Cree A."/>
            <person name="Curry S.M."/>
            <person name="Da Y."/>
            <person name="Dao M.D."/>
            <person name="Das B."/>
            <person name="Davila M.-L."/>
            <person name="Davy-Carroll L."/>
            <person name="Denson S."/>
            <person name="Dinh H."/>
            <person name="Ebong V.E."/>
            <person name="Edwards J.R."/>
            <person name="Egan A."/>
            <person name="El-Daye J."/>
            <person name="Escobedo L."/>
            <person name="Fernandez S."/>
            <person name="Fernando P.R."/>
            <person name="Flagg N."/>
            <person name="Forbes L.D."/>
            <person name="Fowler R.G."/>
            <person name="Fu Q."/>
            <person name="Gabisi R.A."/>
            <person name="Ganer J."/>
            <person name="Garbino Pronczuk A."/>
            <person name="Garcia R.M."/>
            <person name="Garner T."/>
            <person name="Garrett T.E."/>
            <person name="Gonzalez D.A."/>
            <person name="Hamid H."/>
            <person name="Hawkins E.S."/>
            <person name="Hirani K."/>
            <person name="Hogues M.E."/>
            <person name="Hollins B."/>
            <person name="Hsiao C.-H."/>
            <person name="Jabil R."/>
            <person name="James M.L."/>
            <person name="Jhangiani S.N."/>
            <person name="Johnson B."/>
            <person name="Johnson Q."/>
            <person name="Joshi V."/>
            <person name="Kalu J.B."/>
            <person name="Kam C."/>
            <person name="Kashfia A."/>
            <person name="Keebler J."/>
            <person name="Kisamo H."/>
            <person name="Kovar C.L."/>
            <person name="Lago L.A."/>
            <person name="Lai C.-Y."/>
            <person name="Laidlaw J."/>
            <person name="Lara F."/>
            <person name="Le T.-K."/>
            <person name="Lee S.L."/>
            <person name="Legall F.H."/>
            <person name="Lemon S.J."/>
            <person name="Lewis L.R."/>
            <person name="Li B."/>
            <person name="Liu Y."/>
            <person name="Liu Y.-S."/>
            <person name="Lopez J."/>
            <person name="Lozado R.J."/>
            <person name="Lu J."/>
            <person name="Madu R.C."/>
            <person name="Maheshwari M."/>
            <person name="Maheshwari R."/>
            <person name="Malloy K."/>
            <person name="Martinez E."/>
            <person name="Mathew T."/>
            <person name="Mercado I.C."/>
            <person name="Mercado C."/>
            <person name="Meyer B."/>
            <person name="Montgomery K."/>
            <person name="Morgan M.B."/>
            <person name="Munidasa M."/>
            <person name="Nazareth L.V."/>
            <person name="Nelson J."/>
            <person name="Ng B.M."/>
            <person name="Nguyen N.B."/>
            <person name="Nguyen P.Q."/>
            <person name="Nguyen T."/>
            <person name="Obregon M."/>
            <person name="Okwuonu G.O."/>
            <person name="Onwere C.G."/>
            <person name="Orozco G."/>
            <person name="Parra A."/>
            <person name="Patel S."/>
            <person name="Patil S."/>
            <person name="Perez A."/>
            <person name="Perez Y."/>
            <person name="Pham C."/>
            <person name="Primus E.L."/>
            <person name="Pu L.-L."/>
            <person name="Puazo M."/>
            <person name="Qin X."/>
            <person name="Quiroz J.B."/>
            <person name="Reese J."/>
            <person name="Richards S."/>
            <person name="Rives C.M."/>
            <person name="Robberts R."/>
            <person name="Ruiz S.J."/>
            <person name="Ruiz M.J."/>
            <person name="Santibanez J."/>
            <person name="Schneider B.W."/>
            <person name="Sisson I."/>
            <person name="Smith M."/>
            <person name="Sodergren E."/>
            <person name="Song X.-Z."/>
            <person name="Song B.B."/>
            <person name="Summersgill H."/>
            <person name="Thelus R."/>
            <person name="Thornton R.D."/>
            <person name="Trejos Z.Y."/>
            <person name="Usmani K."/>
            <person name="Vattathil S."/>
            <person name="Villasana D."/>
            <person name="Walker D.L."/>
            <person name="Wang S."/>
            <person name="Wang K."/>
            <person name="White C.S."/>
            <person name="Williams A.C."/>
            <person name="Williamson J."/>
            <person name="Wilson K."/>
            <person name="Woghiren I.O."/>
            <person name="Woodworth J.R."/>
            <person name="Worley K.C."/>
            <person name="Wright R.A."/>
            <person name="Wu W."/>
            <person name="Young L."/>
            <person name="Zhang L."/>
            <person name="Zhang J."/>
            <person name="Zhu Y."/>
            <person name="Muzny D.M."/>
            <person name="Weinstock G."/>
            <person name="Gibbs R.A."/>
        </authorList>
    </citation>
    <scope>NUCLEOTIDE SEQUENCE [LARGE SCALE GENOMIC DNA]</scope>
    <source>
        <strain evidence="7">LSR1</strain>
    </source>
</reference>
<evidence type="ECO:0000256" key="4">
    <source>
        <dbReference type="RuleBase" id="RU000411"/>
    </source>
</evidence>
<gene>
    <name evidence="6" type="primary">100163968</name>
</gene>
<dbReference type="EnsemblMetazoa" id="XM_008180718.3">
    <property type="protein sequence ID" value="XP_008178940.1"/>
    <property type="gene ID" value="LOC100163968"/>
</dbReference>
<dbReference type="OrthoDB" id="671595at2759"/>
<dbReference type="InterPro" id="IPR000215">
    <property type="entry name" value="Serpin_fam"/>
</dbReference>
<organism evidence="6 7">
    <name type="scientific">Acyrthosiphon pisum</name>
    <name type="common">Pea aphid</name>
    <dbReference type="NCBI Taxonomy" id="7029"/>
    <lineage>
        <taxon>Eukaryota</taxon>
        <taxon>Metazoa</taxon>
        <taxon>Ecdysozoa</taxon>
        <taxon>Arthropoda</taxon>
        <taxon>Hexapoda</taxon>
        <taxon>Insecta</taxon>
        <taxon>Pterygota</taxon>
        <taxon>Neoptera</taxon>
        <taxon>Paraneoptera</taxon>
        <taxon>Hemiptera</taxon>
        <taxon>Sternorrhyncha</taxon>
        <taxon>Aphidomorpha</taxon>
        <taxon>Aphidoidea</taxon>
        <taxon>Aphididae</taxon>
        <taxon>Macrosiphini</taxon>
        <taxon>Acyrthosiphon</taxon>
    </lineage>
</organism>
<proteinExistence type="inferred from homology"/>
<dbReference type="InterPro" id="IPR023795">
    <property type="entry name" value="Serpin_CS"/>
</dbReference>
<dbReference type="InterPro" id="IPR042178">
    <property type="entry name" value="Serpin_sf_1"/>
</dbReference>
<dbReference type="InterPro" id="IPR023796">
    <property type="entry name" value="Serpin_dom"/>
</dbReference>
<keyword evidence="7" id="KW-1185">Reference proteome</keyword>
<dbReference type="CDD" id="cd19601">
    <property type="entry name" value="serpin42Da-like"/>
    <property type="match status" value="1"/>
</dbReference>
<dbReference type="InterPro" id="IPR036186">
    <property type="entry name" value="Serpin_sf"/>
</dbReference>
<dbReference type="SUPFAM" id="SSF56574">
    <property type="entry name" value="Serpins"/>
    <property type="match status" value="1"/>
</dbReference>
<dbReference type="Pfam" id="PF00079">
    <property type="entry name" value="Serpin"/>
    <property type="match status" value="1"/>
</dbReference>
<dbReference type="GO" id="GO:0005615">
    <property type="term" value="C:extracellular space"/>
    <property type="evidence" value="ECO:0007669"/>
    <property type="project" value="InterPro"/>
</dbReference>
<evidence type="ECO:0000259" key="5">
    <source>
        <dbReference type="SMART" id="SM00093"/>
    </source>
</evidence>
<dbReference type="PANTHER" id="PTHR11461:SF211">
    <property type="entry name" value="GH10112P-RELATED"/>
    <property type="match status" value="1"/>
</dbReference>